<dbReference type="PANTHER" id="PTHR42789">
    <property type="entry name" value="D-ISOMER SPECIFIC 2-HYDROXYACID DEHYDROGENASE FAMILY PROTEIN (AFU_ORTHOLOGUE AFUA_6G10090)"/>
    <property type="match status" value="1"/>
</dbReference>
<dbReference type="Pfam" id="PF02826">
    <property type="entry name" value="2-Hacid_dh_C"/>
    <property type="match status" value="1"/>
</dbReference>
<keyword evidence="2 4" id="KW-0560">Oxidoreductase</keyword>
<evidence type="ECO:0000256" key="3">
    <source>
        <dbReference type="ARBA" id="ARBA00023027"/>
    </source>
</evidence>
<accession>A0ABU4HJT8</accession>
<dbReference type="InterPro" id="IPR050857">
    <property type="entry name" value="D-2-hydroxyacid_DH"/>
</dbReference>
<evidence type="ECO:0000313" key="7">
    <source>
        <dbReference type="EMBL" id="MDW5593575.1"/>
    </source>
</evidence>
<evidence type="ECO:0000256" key="4">
    <source>
        <dbReference type="RuleBase" id="RU003719"/>
    </source>
</evidence>
<dbReference type="InterPro" id="IPR029753">
    <property type="entry name" value="D-isomer_DH_CS"/>
</dbReference>
<sequence length="323" mass="33561">MKHLLLLTDADRFPFAAPERAAAAAAGADLLSLDGHDPARIVTAGGGAAAIFVYHATVDAELLDQLPQLRVVARCGSGYDKVDVEAAHARGVEVVYVPDYGTEDVADHTLALLLACARRVPQSDRALRAGQWLPYAGLGAMQRLRGGTLGLLGFGRIARAAAKRAHAFGMELLVHDPGVDDVLLAQAGAGRALDLADLLARADALSIHLPLTPATHRLIGAPELAAMKPGALLVNTSRGEIVDEDALAAALAGGHLGGAGLDVFEVEPLPQDSPLIGLESAVVTPHSAAFSEQALAELRSRALDDALRVLAGEQPRNPVPVPR</sequence>
<comment type="similarity">
    <text evidence="1 4">Belongs to the D-isomer specific 2-hydroxyacid dehydrogenase family.</text>
</comment>
<name>A0ABU4HJT8_9ACTN</name>
<feature type="domain" description="D-isomer specific 2-hydroxyacid dehydrogenase catalytic" evidence="5">
    <location>
        <begin position="35"/>
        <end position="319"/>
    </location>
</feature>
<dbReference type="PROSITE" id="PS00671">
    <property type="entry name" value="D_2_HYDROXYACID_DH_3"/>
    <property type="match status" value="1"/>
</dbReference>
<dbReference type="Pfam" id="PF00389">
    <property type="entry name" value="2-Hacid_dh"/>
    <property type="match status" value="1"/>
</dbReference>
<organism evidence="7 8">
    <name type="scientific">Conexibacter stalactiti</name>
    <dbReference type="NCBI Taxonomy" id="1940611"/>
    <lineage>
        <taxon>Bacteria</taxon>
        <taxon>Bacillati</taxon>
        <taxon>Actinomycetota</taxon>
        <taxon>Thermoleophilia</taxon>
        <taxon>Solirubrobacterales</taxon>
        <taxon>Conexibacteraceae</taxon>
        <taxon>Conexibacter</taxon>
    </lineage>
</organism>
<dbReference type="RefSeq" id="WP_318595836.1">
    <property type="nucleotide sequence ID" value="NZ_JAWSTH010000006.1"/>
</dbReference>
<protein>
    <submittedName>
        <fullName evidence="7">NAD(P)-dependent oxidoreductase</fullName>
    </submittedName>
</protein>
<evidence type="ECO:0000256" key="2">
    <source>
        <dbReference type="ARBA" id="ARBA00023002"/>
    </source>
</evidence>
<evidence type="ECO:0000259" key="6">
    <source>
        <dbReference type="Pfam" id="PF02826"/>
    </source>
</evidence>
<dbReference type="InterPro" id="IPR006139">
    <property type="entry name" value="D-isomer_2_OHA_DH_cat_dom"/>
</dbReference>
<reference evidence="8" key="1">
    <citation type="submission" date="2023-07" db="EMBL/GenBank/DDBJ databases">
        <title>Conexibacter stalactiti sp. nov., isolated from stalactites in a lava cave and emended description of the genus Conexibacter.</title>
        <authorList>
            <person name="Lee S.D."/>
        </authorList>
    </citation>
    <scope>NUCLEOTIDE SEQUENCE [LARGE SCALE GENOMIC DNA]</scope>
    <source>
        <strain evidence="8">KCTC 39840</strain>
    </source>
</reference>
<reference evidence="7 8" key="2">
    <citation type="submission" date="2023-10" db="EMBL/GenBank/DDBJ databases">
        <authorList>
            <person name="Han X.F."/>
        </authorList>
    </citation>
    <scope>NUCLEOTIDE SEQUENCE [LARGE SCALE GENOMIC DNA]</scope>
    <source>
        <strain evidence="7 8">KCTC 39840</strain>
    </source>
</reference>
<comment type="caution">
    <text evidence="7">The sequence shown here is derived from an EMBL/GenBank/DDBJ whole genome shotgun (WGS) entry which is preliminary data.</text>
</comment>
<dbReference type="SUPFAM" id="SSF51735">
    <property type="entry name" value="NAD(P)-binding Rossmann-fold domains"/>
    <property type="match status" value="1"/>
</dbReference>
<proteinExistence type="inferred from homology"/>
<dbReference type="PROSITE" id="PS00670">
    <property type="entry name" value="D_2_HYDROXYACID_DH_2"/>
    <property type="match status" value="1"/>
</dbReference>
<feature type="domain" description="D-isomer specific 2-hydroxyacid dehydrogenase NAD-binding" evidence="6">
    <location>
        <begin position="110"/>
        <end position="288"/>
    </location>
</feature>
<evidence type="ECO:0000256" key="1">
    <source>
        <dbReference type="ARBA" id="ARBA00005854"/>
    </source>
</evidence>
<dbReference type="InterPro" id="IPR036291">
    <property type="entry name" value="NAD(P)-bd_dom_sf"/>
</dbReference>
<dbReference type="PANTHER" id="PTHR42789:SF1">
    <property type="entry name" value="D-ISOMER SPECIFIC 2-HYDROXYACID DEHYDROGENASE FAMILY PROTEIN (AFU_ORTHOLOGUE AFUA_6G10090)"/>
    <property type="match status" value="1"/>
</dbReference>
<keyword evidence="3" id="KW-0520">NAD</keyword>
<evidence type="ECO:0000313" key="8">
    <source>
        <dbReference type="Proteomes" id="UP001284601"/>
    </source>
</evidence>
<dbReference type="EMBL" id="JAWSTH010000006">
    <property type="protein sequence ID" value="MDW5593575.1"/>
    <property type="molecule type" value="Genomic_DNA"/>
</dbReference>
<keyword evidence="8" id="KW-1185">Reference proteome</keyword>
<gene>
    <name evidence="7" type="ORF">R7226_04460</name>
</gene>
<dbReference type="Gene3D" id="3.40.50.720">
    <property type="entry name" value="NAD(P)-binding Rossmann-like Domain"/>
    <property type="match status" value="2"/>
</dbReference>
<evidence type="ECO:0000259" key="5">
    <source>
        <dbReference type="Pfam" id="PF00389"/>
    </source>
</evidence>
<dbReference type="SUPFAM" id="SSF52283">
    <property type="entry name" value="Formate/glycerate dehydrogenase catalytic domain-like"/>
    <property type="match status" value="1"/>
</dbReference>
<dbReference type="Proteomes" id="UP001284601">
    <property type="component" value="Unassembled WGS sequence"/>
</dbReference>
<dbReference type="InterPro" id="IPR006140">
    <property type="entry name" value="D-isomer_DH_NAD-bd"/>
</dbReference>